<evidence type="ECO:0000313" key="2">
    <source>
        <dbReference type="EMBL" id="ANO35463.1"/>
    </source>
</evidence>
<dbReference type="RefSeq" id="WP_065211225.1">
    <property type="nucleotide sequence ID" value="NZ_CP016179.1"/>
</dbReference>
<protein>
    <recommendedName>
        <fullName evidence="4">PRTRC system protein E</fullName>
    </recommendedName>
</protein>
<sequence>MNLQALMQFSNVKIMFNKINDTHFGITIQPENQQPLSCTFEASDTADVESAIADYLSSPDNIKSVSTLKGVKGKKKATATATKATATATNATPPSPTAPQAPTQATQAPKEKEAQTDPLASMFGFSN</sequence>
<keyword evidence="2" id="KW-0614">Plasmid</keyword>
<proteinExistence type="predicted"/>
<dbReference type="KEGG" id="vbr:A6E01_19820"/>
<reference evidence="2 3" key="1">
    <citation type="submission" date="2016-06" db="EMBL/GenBank/DDBJ databases">
        <title>Adaptive Radiation by Waves of Gene Transfer Leads to Fine-Scale Resource Partitioning in Marine Microbes.</title>
        <authorList>
            <person name="Hehemann J.-H."/>
            <person name="Arevalo P."/>
            <person name="Datta M.S."/>
            <person name="Yu X."/>
            <person name="Corzett C."/>
            <person name="Henschel A."/>
            <person name="Preheim S.P."/>
            <person name="Timberlake S."/>
            <person name="Alm E.J."/>
            <person name="Polz M.F."/>
        </authorList>
    </citation>
    <scope>NUCLEOTIDE SEQUENCE [LARGE SCALE GENOMIC DNA]</scope>
    <source>
        <strain evidence="2 3">FF50</strain>
        <plasmid evidence="2 3">unnamed1</plasmid>
    </source>
</reference>
<dbReference type="EMBL" id="CP016179">
    <property type="protein sequence ID" value="ANO35463.1"/>
    <property type="molecule type" value="Genomic_DNA"/>
</dbReference>
<dbReference type="Proteomes" id="UP000092018">
    <property type="component" value="Plasmid unnamed1"/>
</dbReference>
<dbReference type="AlphaFoldDB" id="A0AAN1CU90"/>
<name>A0AAN1CU90_9VIBR</name>
<feature type="region of interest" description="Disordered" evidence="1">
    <location>
        <begin position="69"/>
        <end position="127"/>
    </location>
</feature>
<geneLocation type="plasmid" evidence="2 3">
    <name>unnamed1</name>
</geneLocation>
<evidence type="ECO:0000313" key="3">
    <source>
        <dbReference type="Proteomes" id="UP000092018"/>
    </source>
</evidence>
<organism evidence="2 3">
    <name type="scientific">Vibrio breoganii</name>
    <dbReference type="NCBI Taxonomy" id="553239"/>
    <lineage>
        <taxon>Bacteria</taxon>
        <taxon>Pseudomonadati</taxon>
        <taxon>Pseudomonadota</taxon>
        <taxon>Gammaproteobacteria</taxon>
        <taxon>Vibrionales</taxon>
        <taxon>Vibrionaceae</taxon>
        <taxon>Vibrio</taxon>
    </lineage>
</organism>
<gene>
    <name evidence="2" type="ORF">A6E01_19820</name>
</gene>
<evidence type="ECO:0008006" key="4">
    <source>
        <dbReference type="Google" id="ProtNLM"/>
    </source>
</evidence>
<feature type="compositionally biased region" description="Low complexity" evidence="1">
    <location>
        <begin position="78"/>
        <end position="92"/>
    </location>
</feature>
<evidence type="ECO:0000256" key="1">
    <source>
        <dbReference type="SAM" id="MobiDB-lite"/>
    </source>
</evidence>
<accession>A0AAN1CU90</accession>